<feature type="region of interest" description="Disordered" evidence="1">
    <location>
        <begin position="200"/>
        <end position="247"/>
    </location>
</feature>
<keyword evidence="3" id="KW-1185">Reference proteome</keyword>
<gene>
    <name evidence="2" type="ORF">Vafri_18054</name>
</gene>
<dbReference type="Proteomes" id="UP000747399">
    <property type="component" value="Unassembled WGS sequence"/>
</dbReference>
<proteinExistence type="predicted"/>
<feature type="compositionally biased region" description="Pro residues" evidence="1">
    <location>
        <begin position="237"/>
        <end position="247"/>
    </location>
</feature>
<sequence>TVTAAAAATAAADGIRSQRVDRTTGGTAARLAQRDAATGGTVYGTNADIVPTVYGTAYAVLAHGRSLSMTPLVDRSRSYVQRGSLTPLVVSSGAAFYYDELRNLNGSSTHSPGPRAAASLVALPFRGLNNTDTLLFGGLTAVNRTPNNPAGLPLLTNDVHYLQFIPAVEMVAAAAAAAATGTAAELPPARFPPCPFSVSNTAAAADGSSSSGSPCKSASPLKHGGTGEAAADMAAAKPPPPVTEAPP</sequence>
<evidence type="ECO:0000256" key="1">
    <source>
        <dbReference type="SAM" id="MobiDB-lite"/>
    </source>
</evidence>
<dbReference type="AlphaFoldDB" id="A0A8J4BRS5"/>
<feature type="non-terminal residue" evidence="2">
    <location>
        <position position="1"/>
    </location>
</feature>
<organism evidence="2 3">
    <name type="scientific">Volvox africanus</name>
    <dbReference type="NCBI Taxonomy" id="51714"/>
    <lineage>
        <taxon>Eukaryota</taxon>
        <taxon>Viridiplantae</taxon>
        <taxon>Chlorophyta</taxon>
        <taxon>core chlorophytes</taxon>
        <taxon>Chlorophyceae</taxon>
        <taxon>CS clade</taxon>
        <taxon>Chlamydomonadales</taxon>
        <taxon>Volvocaceae</taxon>
        <taxon>Volvox</taxon>
    </lineage>
</organism>
<evidence type="ECO:0000313" key="3">
    <source>
        <dbReference type="Proteomes" id="UP000747399"/>
    </source>
</evidence>
<feature type="compositionally biased region" description="Low complexity" evidence="1">
    <location>
        <begin position="200"/>
        <end position="219"/>
    </location>
</feature>
<dbReference type="EMBL" id="BNCO01000063">
    <property type="protein sequence ID" value="GIL64151.1"/>
    <property type="molecule type" value="Genomic_DNA"/>
</dbReference>
<evidence type="ECO:0000313" key="2">
    <source>
        <dbReference type="EMBL" id="GIL64151.1"/>
    </source>
</evidence>
<accession>A0A8J4BRS5</accession>
<reference evidence="2" key="1">
    <citation type="journal article" date="2021" name="Proc. Natl. Acad. Sci. U.S.A.">
        <title>Three genomes in the algal genus Volvox reveal the fate of a haploid sex-determining region after a transition to homothallism.</title>
        <authorList>
            <person name="Yamamoto K."/>
            <person name="Hamaji T."/>
            <person name="Kawai-Toyooka H."/>
            <person name="Matsuzaki R."/>
            <person name="Takahashi F."/>
            <person name="Nishimura Y."/>
            <person name="Kawachi M."/>
            <person name="Noguchi H."/>
            <person name="Minakuchi Y."/>
            <person name="Umen J.G."/>
            <person name="Toyoda A."/>
            <person name="Nozaki H."/>
        </authorList>
    </citation>
    <scope>NUCLEOTIDE SEQUENCE</scope>
    <source>
        <strain evidence="2">NIES-3780</strain>
    </source>
</reference>
<feature type="non-terminal residue" evidence="2">
    <location>
        <position position="247"/>
    </location>
</feature>
<protein>
    <submittedName>
        <fullName evidence="2">Uncharacterized protein</fullName>
    </submittedName>
</protein>
<comment type="caution">
    <text evidence="2">The sequence shown here is derived from an EMBL/GenBank/DDBJ whole genome shotgun (WGS) entry which is preliminary data.</text>
</comment>
<name>A0A8J4BRS5_9CHLO</name>